<evidence type="ECO:0000313" key="1">
    <source>
        <dbReference type="EMBL" id="EGJ72120.1"/>
    </source>
</evidence>
<evidence type="ECO:0000313" key="2">
    <source>
        <dbReference type="Proteomes" id="UP000018439"/>
    </source>
</evidence>
<proteinExistence type="predicted"/>
<gene>
    <name evidence="1" type="ORF">Bcop_1943</name>
</gene>
<dbReference type="OrthoDB" id="7959139at2"/>
<dbReference type="AlphaFoldDB" id="F3ZSG8"/>
<name>F3ZSG8_9BACE</name>
<evidence type="ECO:0008006" key="3">
    <source>
        <dbReference type="Google" id="ProtNLM"/>
    </source>
</evidence>
<dbReference type="HOGENOM" id="CLU_2104055_0_0_10"/>
<organism evidence="1 2">
    <name type="scientific">Bacteroides coprosuis DSM 18011</name>
    <dbReference type="NCBI Taxonomy" id="679937"/>
    <lineage>
        <taxon>Bacteria</taxon>
        <taxon>Pseudomonadati</taxon>
        <taxon>Bacteroidota</taxon>
        <taxon>Bacteroidia</taxon>
        <taxon>Bacteroidales</taxon>
        <taxon>Bacteroidaceae</taxon>
        <taxon>Bacteroides</taxon>
    </lineage>
</organism>
<sequence length="121" mass="14168">MIKLGEKLRVSGASGKEYFFEKYFIHRAFKPHFEAEKGIYLFLKKKNNGKYDPIYAGQTDQLHECINRRDKGNCVVKCRPNRVCILDEPLETMRKNVLEDILANEKYEFSCNTLIEESISI</sequence>
<protein>
    <recommendedName>
        <fullName evidence="3">GIY-YIG domain-containing protein</fullName>
    </recommendedName>
</protein>
<keyword evidence="2" id="KW-1185">Reference proteome</keyword>
<accession>F3ZSG8</accession>
<dbReference type="EMBL" id="CM001167">
    <property type="protein sequence ID" value="EGJ72120.1"/>
    <property type="molecule type" value="Genomic_DNA"/>
</dbReference>
<reference evidence="1 2" key="1">
    <citation type="journal article" date="2011" name="Stand. Genomic Sci.">
        <title>Non-contiguous finished genome sequence of Bacteroides coprosuis type strain (PC139).</title>
        <authorList>
            <person name="Land M."/>
            <person name="Held B."/>
            <person name="Gronow S."/>
            <person name="Abt B."/>
            <person name="Lucas S."/>
            <person name="Del Rio T.G."/>
            <person name="Nolan M."/>
            <person name="Tice H."/>
            <person name="Cheng J.F."/>
            <person name="Pitluck S."/>
            <person name="Liolios K."/>
            <person name="Pagani I."/>
            <person name="Ivanova N."/>
            <person name="Mavromatis K."/>
            <person name="Mikhailova N."/>
            <person name="Pati A."/>
            <person name="Tapia R."/>
            <person name="Han C."/>
            <person name="Goodwin L."/>
            <person name="Chen A."/>
            <person name="Palaniappan K."/>
            <person name="Hauser L."/>
            <person name="Brambilla E.M."/>
            <person name="Rohde M."/>
            <person name="Goker M."/>
            <person name="Detter J.C."/>
            <person name="Woyke T."/>
            <person name="Bristow J."/>
            <person name="Eisen J.A."/>
            <person name="Markowitz V."/>
            <person name="Hugenholtz P."/>
            <person name="Kyrpides N.C."/>
            <person name="Klenk H.P."/>
            <person name="Lapidus A."/>
        </authorList>
    </citation>
    <scope>NUCLEOTIDE SEQUENCE [LARGE SCALE GENOMIC DNA]</scope>
    <source>
        <strain evidence="1 2">DSM 18011</strain>
    </source>
</reference>
<dbReference type="Proteomes" id="UP000018439">
    <property type="component" value="Chromosome"/>
</dbReference>